<keyword evidence="2" id="KW-1185">Reference proteome</keyword>
<gene>
    <name evidence="1" type="ORF">DVH02_13850</name>
</gene>
<organism evidence="1 2">
    <name type="scientific">Streptomyces corynorhini</name>
    <dbReference type="NCBI Taxonomy" id="2282652"/>
    <lineage>
        <taxon>Bacteria</taxon>
        <taxon>Bacillati</taxon>
        <taxon>Actinomycetota</taxon>
        <taxon>Actinomycetes</taxon>
        <taxon>Kitasatosporales</taxon>
        <taxon>Streptomycetaceae</taxon>
        <taxon>Streptomyces</taxon>
    </lineage>
</organism>
<evidence type="ECO:0000313" key="1">
    <source>
        <dbReference type="EMBL" id="RDG37593.1"/>
    </source>
</evidence>
<name>A0A370BCS8_9ACTN</name>
<dbReference type="RefSeq" id="WP_114624106.1">
    <property type="nucleotide sequence ID" value="NZ_QQNA01000097.1"/>
</dbReference>
<evidence type="ECO:0000313" key="2">
    <source>
        <dbReference type="Proteomes" id="UP000253741"/>
    </source>
</evidence>
<dbReference type="OrthoDB" id="1495085at2"/>
<reference evidence="1 2" key="1">
    <citation type="submission" date="2018-07" db="EMBL/GenBank/DDBJ databases">
        <title>Streptomyces species from bats.</title>
        <authorList>
            <person name="Dunlap C."/>
        </authorList>
    </citation>
    <scope>NUCLEOTIDE SEQUENCE [LARGE SCALE GENOMIC DNA]</scope>
    <source>
        <strain evidence="1 2">AC230</strain>
    </source>
</reference>
<dbReference type="AlphaFoldDB" id="A0A370BCS8"/>
<dbReference type="Proteomes" id="UP000253741">
    <property type="component" value="Unassembled WGS sequence"/>
</dbReference>
<comment type="caution">
    <text evidence="1">The sequence shown here is derived from an EMBL/GenBank/DDBJ whole genome shotgun (WGS) entry which is preliminary data.</text>
</comment>
<accession>A0A370BCS8</accession>
<proteinExistence type="predicted"/>
<dbReference type="EMBL" id="QQNA01000097">
    <property type="protein sequence ID" value="RDG37593.1"/>
    <property type="molecule type" value="Genomic_DNA"/>
</dbReference>
<sequence>MSSVLIVGYDPHTVPGVDADALLKGLDLEMARFEKLGIDTATALITPDESSEPPLVAQLTDRPWDVVLIGGGVRRQENLIQFERVLNLTHRHAPQAAVAFNSSMGDCVEAAQRWL</sequence>
<protein>
    <submittedName>
        <fullName evidence="1">Uncharacterized protein</fullName>
    </submittedName>
</protein>